<keyword evidence="1" id="KW-1133">Transmembrane helix</keyword>
<sequence>MSTLAMDTTYLADGIGQQFADVATGGPIVLGLLAAALAGLVSFASPCVIPLVPGYVSYLTGISGASGAQGNGVTTGVADATAVDKHDGDGGRGQRSSTARVGLAALLFVLGFTVIFVLGSASIFGLVSTLRLQARTLTIVGGVVTIVMGLAFMGMVPALQKDTRMAPKRWTTWLGAPLLGAVFALGWTPCLGPTLTAIISVSAGTQGMTAARGVALIIAYCLGLGLPFILVALGSARAMRGVDFLRKHSRTIQLIGGVALVLVGIALVTGLWDVFVAWVQAAFITDTVTPI</sequence>
<dbReference type="Proteomes" id="UP001223646">
    <property type="component" value="Unassembled WGS sequence"/>
</dbReference>
<evidence type="ECO:0000313" key="2">
    <source>
        <dbReference type="EMBL" id="MEO3718087.1"/>
    </source>
</evidence>
<dbReference type="AlphaFoldDB" id="A0AAW9SNG5"/>
<protein>
    <submittedName>
        <fullName evidence="2">Cytochrome c biogenesis CcdA family protein</fullName>
    </submittedName>
</protein>
<feature type="transmembrane region" description="Helical" evidence="1">
    <location>
        <begin position="28"/>
        <end position="52"/>
    </location>
</feature>
<dbReference type="InterPro" id="IPR051790">
    <property type="entry name" value="Cytochrome_c-biogenesis_DsbD"/>
</dbReference>
<feature type="transmembrane region" description="Helical" evidence="1">
    <location>
        <begin position="209"/>
        <end position="233"/>
    </location>
</feature>
<keyword evidence="1" id="KW-0472">Membrane</keyword>
<name>A0AAW9SNG5_CORAY</name>
<evidence type="ECO:0000313" key="3">
    <source>
        <dbReference type="Proteomes" id="UP001223646"/>
    </source>
</evidence>
<accession>A0AAW9SNG5</accession>
<feature type="transmembrane region" description="Helical" evidence="1">
    <location>
        <begin position="139"/>
        <end position="159"/>
    </location>
</feature>
<reference evidence="2" key="1">
    <citation type="submission" date="2023-05" db="EMBL/GenBank/DDBJ databases">
        <authorList>
            <person name="Du J."/>
        </authorList>
    </citation>
    <scope>NUCLEOTIDE SEQUENCE</scope>
    <source>
        <strain evidence="2">UMB1064</strain>
    </source>
</reference>
<feature type="transmembrane region" description="Helical" evidence="1">
    <location>
        <begin position="254"/>
        <end position="279"/>
    </location>
</feature>
<organism evidence="2 3">
    <name type="scientific">Corynebacterium amycolatum</name>
    <dbReference type="NCBI Taxonomy" id="43765"/>
    <lineage>
        <taxon>Bacteria</taxon>
        <taxon>Bacillati</taxon>
        <taxon>Actinomycetota</taxon>
        <taxon>Actinomycetes</taxon>
        <taxon>Mycobacteriales</taxon>
        <taxon>Corynebacteriaceae</taxon>
        <taxon>Corynebacterium</taxon>
    </lineage>
</organism>
<dbReference type="PANTHER" id="PTHR31272:SF4">
    <property type="entry name" value="CYTOCHROME C-TYPE BIOGENESIS PROTEIN HI_1454-RELATED"/>
    <property type="match status" value="1"/>
</dbReference>
<dbReference type="PANTHER" id="PTHR31272">
    <property type="entry name" value="CYTOCHROME C-TYPE BIOGENESIS PROTEIN HI_1454-RELATED"/>
    <property type="match status" value="1"/>
</dbReference>
<gene>
    <name evidence="2" type="ORF">QP460_010895</name>
</gene>
<reference evidence="2" key="2">
    <citation type="submission" date="2024-05" db="EMBL/GenBank/DDBJ databases">
        <authorList>
            <person name="Wolfe A."/>
        </authorList>
    </citation>
    <scope>NUCLEOTIDE SEQUENCE</scope>
    <source>
        <strain evidence="2">UMB1064</strain>
    </source>
</reference>
<keyword evidence="1" id="KW-0812">Transmembrane</keyword>
<evidence type="ECO:0000256" key="1">
    <source>
        <dbReference type="SAM" id="Phobius"/>
    </source>
</evidence>
<comment type="caution">
    <text evidence="2">The sequence shown here is derived from an EMBL/GenBank/DDBJ whole genome shotgun (WGS) entry which is preliminary data.</text>
</comment>
<proteinExistence type="predicted"/>
<dbReference type="EMBL" id="JASOOY020000034">
    <property type="protein sequence ID" value="MEO3718087.1"/>
    <property type="molecule type" value="Genomic_DNA"/>
</dbReference>
<feature type="transmembrane region" description="Helical" evidence="1">
    <location>
        <begin position="101"/>
        <end position="127"/>
    </location>
</feature>